<evidence type="ECO:0000256" key="1">
    <source>
        <dbReference type="SAM" id="MobiDB-lite"/>
    </source>
</evidence>
<evidence type="ECO:0000313" key="2">
    <source>
        <dbReference type="EMBL" id="KAJ8911787.1"/>
    </source>
</evidence>
<keyword evidence="3" id="KW-1185">Reference proteome</keyword>
<gene>
    <name evidence="2" type="ORF">NQ315_008840</name>
</gene>
<organism evidence="2 3">
    <name type="scientific">Exocentrus adspersus</name>
    <dbReference type="NCBI Taxonomy" id="1586481"/>
    <lineage>
        <taxon>Eukaryota</taxon>
        <taxon>Metazoa</taxon>
        <taxon>Ecdysozoa</taxon>
        <taxon>Arthropoda</taxon>
        <taxon>Hexapoda</taxon>
        <taxon>Insecta</taxon>
        <taxon>Pterygota</taxon>
        <taxon>Neoptera</taxon>
        <taxon>Endopterygota</taxon>
        <taxon>Coleoptera</taxon>
        <taxon>Polyphaga</taxon>
        <taxon>Cucujiformia</taxon>
        <taxon>Chrysomeloidea</taxon>
        <taxon>Cerambycidae</taxon>
        <taxon>Lamiinae</taxon>
        <taxon>Acanthocinini</taxon>
        <taxon>Exocentrus</taxon>
    </lineage>
</organism>
<evidence type="ECO:0000313" key="3">
    <source>
        <dbReference type="Proteomes" id="UP001159042"/>
    </source>
</evidence>
<protein>
    <submittedName>
        <fullName evidence="2">Uncharacterized protein</fullName>
    </submittedName>
</protein>
<reference evidence="2 3" key="1">
    <citation type="journal article" date="2023" name="Insect Mol. Biol.">
        <title>Genome sequencing provides insights into the evolution of gene families encoding plant cell wall-degrading enzymes in longhorned beetles.</title>
        <authorList>
            <person name="Shin N.R."/>
            <person name="Okamura Y."/>
            <person name="Kirsch R."/>
            <person name="Pauchet Y."/>
        </authorList>
    </citation>
    <scope>NUCLEOTIDE SEQUENCE [LARGE SCALE GENOMIC DNA]</scope>
    <source>
        <strain evidence="2">EAD_L_NR</strain>
    </source>
</reference>
<name>A0AAV8VCN5_9CUCU</name>
<dbReference type="AlphaFoldDB" id="A0AAV8VCN5"/>
<accession>A0AAV8VCN5</accession>
<sequence length="307" mass="35792">MSSSVEGIIDKFGRRRKSYRSKVVRVPQPKTIKDNHEGNSDVQNKRLTQVGAPQHESDTGNMKYVIESIQESGSSLHAAVSKSTDLIIATIQECVKKEIKQPVYEHIDKEIKVLECFIEVNGQTYARHIQETTDFILNAVYSRIDDEINLLRSAVDEKHAAIEKNMHTFINNLKNYVLLLKFQAHICSGQFPAFQFHFKYCARSMFSDSSSSDEEEALLLWSLEASKRKRKRKHWVHPINSKREEQGEFHTLFAELLEDEERFFIYFRMSISSFNELYSLIKHDIQKQDTNWRKAISAKERLAVFLR</sequence>
<dbReference type="Proteomes" id="UP001159042">
    <property type="component" value="Unassembled WGS sequence"/>
</dbReference>
<proteinExistence type="predicted"/>
<feature type="region of interest" description="Disordered" evidence="1">
    <location>
        <begin position="20"/>
        <end position="59"/>
    </location>
</feature>
<comment type="caution">
    <text evidence="2">The sequence shown here is derived from an EMBL/GenBank/DDBJ whole genome shotgun (WGS) entry which is preliminary data.</text>
</comment>
<dbReference type="EMBL" id="JANEYG010000163">
    <property type="protein sequence ID" value="KAJ8911787.1"/>
    <property type="molecule type" value="Genomic_DNA"/>
</dbReference>